<accession>A0A832H5M0</accession>
<feature type="compositionally biased region" description="Basic and acidic residues" evidence="1">
    <location>
        <begin position="1"/>
        <end position="26"/>
    </location>
</feature>
<proteinExistence type="predicted"/>
<name>A0A832H5M0_9CYAN</name>
<organism evidence="2">
    <name type="scientific">Oscillatoriales cyanobacterium SpSt-402</name>
    <dbReference type="NCBI Taxonomy" id="2282168"/>
    <lineage>
        <taxon>Bacteria</taxon>
        <taxon>Bacillati</taxon>
        <taxon>Cyanobacteriota</taxon>
        <taxon>Cyanophyceae</taxon>
        <taxon>Oscillatoriophycideae</taxon>
        <taxon>Oscillatoriales</taxon>
    </lineage>
</organism>
<protein>
    <submittedName>
        <fullName evidence="2">Uncharacterized protein</fullName>
    </submittedName>
</protein>
<evidence type="ECO:0000256" key="1">
    <source>
        <dbReference type="SAM" id="MobiDB-lite"/>
    </source>
</evidence>
<sequence length="268" mass="29143">MTTKKDAEKQQKQNQSTEKDHEEKASSKAIAGDAGSELDVNQEIDELVQTLQGDLSELEVEDALSLIDQWHGILNKVKEPAAKDLANALKDLQKMLKGGKATGHEISEALIHLGEQTAEFRGDAEKGSKQSVQKLGKQLRKAGTSIAKAEDQEYHEQLDSLMEKAEGEELTALDPEAAVGAIDFWYGVLQKVEGEQFKPVANSLKSLKQALSRGNAKPETIAKALIEVGQQTTEIASEAPRGFKGIIQKLGKQLNQSGESLTEKEATK</sequence>
<feature type="region of interest" description="Disordered" evidence="1">
    <location>
        <begin position="1"/>
        <end position="38"/>
    </location>
</feature>
<reference evidence="2" key="1">
    <citation type="journal article" date="2020" name="mSystems">
        <title>Genome- and Community-Level Interaction Insights into Carbon Utilization and Element Cycling Functions of Hydrothermarchaeota in Hydrothermal Sediment.</title>
        <authorList>
            <person name="Zhou Z."/>
            <person name="Liu Y."/>
            <person name="Xu W."/>
            <person name="Pan J."/>
            <person name="Luo Z.H."/>
            <person name="Li M."/>
        </authorList>
    </citation>
    <scope>NUCLEOTIDE SEQUENCE [LARGE SCALE GENOMIC DNA]</scope>
    <source>
        <strain evidence="2">SpSt-402</strain>
    </source>
</reference>
<comment type="caution">
    <text evidence="2">The sequence shown here is derived from an EMBL/GenBank/DDBJ whole genome shotgun (WGS) entry which is preliminary data.</text>
</comment>
<dbReference type="AlphaFoldDB" id="A0A832H5M0"/>
<gene>
    <name evidence="2" type="ORF">ENR47_13580</name>
</gene>
<dbReference type="EMBL" id="DSRD01000842">
    <property type="protein sequence ID" value="HGW95288.1"/>
    <property type="molecule type" value="Genomic_DNA"/>
</dbReference>
<evidence type="ECO:0000313" key="2">
    <source>
        <dbReference type="EMBL" id="HGW95288.1"/>
    </source>
</evidence>